<comment type="subcellular location">
    <subcellularLocation>
        <location evidence="1">Membrane</location>
        <topology evidence="1">Multi-pass membrane protein</topology>
    </subcellularLocation>
</comment>
<dbReference type="STRING" id="547558.Mmah_1061"/>
<evidence type="ECO:0000256" key="4">
    <source>
        <dbReference type="ARBA" id="ARBA00022989"/>
    </source>
</evidence>
<sequence precursor="true">MLELVSSTIILVFCLVAFAAIHSFLASLPFKRRLMRVLGSRAETLYMPAYSLIAVITILPLVYLLYKNPGPLLYIVPSPWRWLMVGVQLAAALVAPRALQDAPHRFRIGAQLAGPNANNAESLKIQGIYRWVRDPFLLTGLIIIWFTPFMTVNLLVIYLLASIYLYLGSLHWETRLVAQFGDEYRKYQQRVHRMIPGKSEHY</sequence>
<dbReference type="GO" id="GO:0016020">
    <property type="term" value="C:membrane"/>
    <property type="evidence" value="ECO:0007669"/>
    <property type="project" value="UniProtKB-SubCell"/>
</dbReference>
<keyword evidence="4 6" id="KW-1133">Transmembrane helix</keyword>
<comment type="similarity">
    <text evidence="2">Belongs to the nurim family.</text>
</comment>
<evidence type="ECO:0000313" key="8">
    <source>
        <dbReference type="EMBL" id="ADE36572.1"/>
    </source>
</evidence>
<reference evidence="8 9" key="1">
    <citation type="submission" date="2010-03" db="EMBL/GenBank/DDBJ databases">
        <title>The complete genome of Methanohalophilus mahii DSM 5219.</title>
        <authorList>
            <consortium name="US DOE Joint Genome Institute (JGI-PGF)"/>
            <person name="Lucas S."/>
            <person name="Copeland A."/>
            <person name="Lapidus A."/>
            <person name="Glavina del Rio T."/>
            <person name="Dalin E."/>
            <person name="Tice H."/>
            <person name="Bruce D."/>
            <person name="Goodwin L."/>
            <person name="Pitluck S."/>
            <person name="Kyrpides N."/>
            <person name="Mavromatis K."/>
            <person name="Ivanova N."/>
            <person name="Lykidis A."/>
            <person name="Saunders E."/>
            <person name="Brettin T."/>
            <person name="Detter J.C."/>
            <person name="Han C."/>
            <person name="Land M."/>
            <person name="Hauser L."/>
            <person name="Markowitz V."/>
            <person name="Cheng J.-F."/>
            <person name="Hugenholtz P."/>
            <person name="Woyke T."/>
            <person name="Wu D."/>
            <person name="Spring S."/>
            <person name="Schneider S."/>
            <person name="Schroeder M."/>
            <person name="Klenk H.-P."/>
            <person name="Eisen J.A."/>
        </authorList>
    </citation>
    <scope>NUCLEOTIDE SEQUENCE [LARGE SCALE GENOMIC DNA]</scope>
    <source>
        <strain evidence="9">ATCC 35705 / DSM 5219 / SLP</strain>
    </source>
</reference>
<dbReference type="PANTHER" id="PTHR31040:SF1">
    <property type="entry name" value="NURIM"/>
    <property type="match status" value="1"/>
</dbReference>
<evidence type="ECO:0000256" key="3">
    <source>
        <dbReference type="ARBA" id="ARBA00022692"/>
    </source>
</evidence>
<dbReference type="PANTHER" id="PTHR31040">
    <property type="entry name" value="NURIM"/>
    <property type="match status" value="1"/>
</dbReference>
<gene>
    <name evidence="8" type="ordered locus">Mmah_1061</name>
</gene>
<dbReference type="AlphaFoldDB" id="D5EBM1"/>
<keyword evidence="5 6" id="KW-0472">Membrane</keyword>
<feature type="transmembrane region" description="Helical" evidence="6">
    <location>
        <begin position="136"/>
        <end position="167"/>
    </location>
</feature>
<dbReference type="Gene3D" id="1.20.120.1630">
    <property type="match status" value="1"/>
</dbReference>
<accession>D5EBM1</accession>
<feature type="domain" description="NnrU" evidence="7">
    <location>
        <begin position="10"/>
        <end position="145"/>
    </location>
</feature>
<organism evidence="8 9">
    <name type="scientific">Methanohalophilus mahii (strain ATCC 35705 / DSM 5219 / SLP)</name>
    <dbReference type="NCBI Taxonomy" id="547558"/>
    <lineage>
        <taxon>Archaea</taxon>
        <taxon>Methanobacteriati</taxon>
        <taxon>Methanobacteriota</taxon>
        <taxon>Stenosarchaea group</taxon>
        <taxon>Methanomicrobia</taxon>
        <taxon>Methanosarcinales</taxon>
        <taxon>Methanosarcinaceae</taxon>
        <taxon>Methanohalophilus</taxon>
    </lineage>
</organism>
<feature type="transmembrane region" description="Helical" evidence="6">
    <location>
        <begin position="6"/>
        <end position="25"/>
    </location>
</feature>
<proteinExistence type="inferred from homology"/>
<evidence type="ECO:0000259" key="7">
    <source>
        <dbReference type="Pfam" id="PF07298"/>
    </source>
</evidence>
<dbReference type="HOGENOM" id="CLU_084189_2_0_2"/>
<evidence type="ECO:0000256" key="5">
    <source>
        <dbReference type="ARBA" id="ARBA00023136"/>
    </source>
</evidence>
<feature type="transmembrane region" description="Helical" evidence="6">
    <location>
        <begin position="78"/>
        <end position="99"/>
    </location>
</feature>
<name>D5EBM1_METMS</name>
<dbReference type="Pfam" id="PF07298">
    <property type="entry name" value="NnrU"/>
    <property type="match status" value="1"/>
</dbReference>
<feature type="transmembrane region" description="Helical" evidence="6">
    <location>
        <begin position="45"/>
        <end position="66"/>
    </location>
</feature>
<protein>
    <recommendedName>
        <fullName evidence="7">NnrU domain-containing protein</fullName>
    </recommendedName>
</protein>
<keyword evidence="3 6" id="KW-0812">Transmembrane</keyword>
<keyword evidence="9" id="KW-1185">Reference proteome</keyword>
<evidence type="ECO:0000256" key="6">
    <source>
        <dbReference type="SAM" id="Phobius"/>
    </source>
</evidence>
<evidence type="ECO:0000256" key="1">
    <source>
        <dbReference type="ARBA" id="ARBA00004141"/>
    </source>
</evidence>
<dbReference type="KEGG" id="mmh:Mmah_1061"/>
<evidence type="ECO:0000313" key="9">
    <source>
        <dbReference type="Proteomes" id="UP000001059"/>
    </source>
</evidence>
<dbReference type="Proteomes" id="UP000001059">
    <property type="component" value="Chromosome"/>
</dbReference>
<evidence type="ECO:0000256" key="2">
    <source>
        <dbReference type="ARBA" id="ARBA00010631"/>
    </source>
</evidence>
<dbReference type="InterPro" id="IPR033580">
    <property type="entry name" value="Nurim-like"/>
</dbReference>
<dbReference type="EMBL" id="CP001994">
    <property type="protein sequence ID" value="ADE36572.1"/>
    <property type="molecule type" value="Genomic_DNA"/>
</dbReference>
<dbReference type="InterPro" id="IPR009915">
    <property type="entry name" value="NnrU_dom"/>
</dbReference>